<dbReference type="AlphaFoldDB" id="A0A6P6C9J2"/>
<feature type="region of interest" description="Disordered" evidence="24">
    <location>
        <begin position="116"/>
        <end position="158"/>
    </location>
</feature>
<dbReference type="PANTHER" id="PTHR46474:SF1">
    <property type="entry name" value="TWO PORE CHANNEL PROTEIN 1"/>
    <property type="match status" value="1"/>
</dbReference>
<feature type="transmembrane region" description="Helical" evidence="25">
    <location>
        <begin position="602"/>
        <end position="620"/>
    </location>
</feature>
<reference evidence="28" key="1">
    <citation type="submission" date="2025-08" db="UniProtKB">
        <authorList>
            <consortium name="RefSeq"/>
        </authorList>
    </citation>
    <scope>IDENTIFICATION</scope>
    <source>
        <tissue evidence="28">Kidney</tissue>
    </source>
</reference>
<evidence type="ECO:0000256" key="4">
    <source>
        <dbReference type="ARBA" id="ARBA00009286"/>
    </source>
</evidence>
<dbReference type="Proteomes" id="UP000515202">
    <property type="component" value="Unplaced"/>
</dbReference>
<dbReference type="InterPro" id="IPR027359">
    <property type="entry name" value="Volt_channel_dom_sf"/>
</dbReference>
<evidence type="ECO:0000259" key="26">
    <source>
        <dbReference type="Pfam" id="PF00520"/>
    </source>
</evidence>
<evidence type="ECO:0000256" key="18">
    <source>
        <dbReference type="ARBA" id="ARBA00023303"/>
    </source>
</evidence>
<dbReference type="OrthoDB" id="10068803at2759"/>
<evidence type="ECO:0000256" key="5">
    <source>
        <dbReference type="ARBA" id="ARBA00022448"/>
    </source>
</evidence>
<evidence type="ECO:0000313" key="27">
    <source>
        <dbReference type="Proteomes" id="UP000515202"/>
    </source>
</evidence>
<dbReference type="GO" id="GO:0097682">
    <property type="term" value="F:intracellularly phosphatidylinositol-3,5-bisphosphate-gated monatomic cation channel activity"/>
    <property type="evidence" value="ECO:0007669"/>
    <property type="project" value="UniProtKB-ARBA"/>
</dbReference>
<evidence type="ECO:0000256" key="10">
    <source>
        <dbReference type="ARBA" id="ARBA00022753"/>
    </source>
</evidence>
<dbReference type="KEGG" id="pvp:105289240"/>
<name>A0A6P6C9J2_PTEVA</name>
<evidence type="ECO:0000313" key="28">
    <source>
        <dbReference type="RefSeq" id="XP_023384003.1"/>
    </source>
</evidence>
<feature type="transmembrane region" description="Helical" evidence="25">
    <location>
        <begin position="540"/>
        <end position="560"/>
    </location>
</feature>
<comment type="catalytic activity">
    <reaction evidence="20">
        <text>Na(+)(in) = Na(+)(out)</text>
        <dbReference type="Rhea" id="RHEA:34963"/>
        <dbReference type="ChEBI" id="CHEBI:29101"/>
    </reaction>
    <physiologicalReaction direction="right-to-left" evidence="20">
        <dbReference type="Rhea" id="RHEA:34965"/>
    </physiologicalReaction>
</comment>
<dbReference type="InterPro" id="IPR028801">
    <property type="entry name" value="TPC1_animal"/>
</dbReference>
<keyword evidence="11" id="KW-0106">Calcium</keyword>
<feature type="transmembrane region" description="Helical" evidence="25">
    <location>
        <begin position="395"/>
        <end position="418"/>
    </location>
</feature>
<feature type="domain" description="Ion transport" evidence="26">
    <location>
        <begin position="203"/>
        <end position="425"/>
    </location>
</feature>
<keyword evidence="16 25" id="KW-0472">Membrane</keyword>
<keyword evidence="10" id="KW-0967">Endosome</keyword>
<keyword evidence="27" id="KW-1185">Reference proteome</keyword>
<feature type="region of interest" description="Disordered" evidence="24">
    <location>
        <begin position="926"/>
        <end position="959"/>
    </location>
</feature>
<feature type="transmembrane region" description="Helical" evidence="25">
    <location>
        <begin position="202"/>
        <end position="224"/>
    </location>
</feature>
<keyword evidence="15" id="KW-0406">Ion transport</keyword>
<sequence>MLELAQLPWWQWLKWRRRQRLQQLRAWGFDGGARSLGCTVLSPARGPGCWGGAYASNGGVSEKHLWASGFERELKAETIYSPGHRILRAAGEENMAMSLDDDVPLILTLDEGGSAPLAPSNGLGQEELPSRNGGSYAVHDSQAPSLSSEGDSFPSSPTTHNWEMNYQEAAIYLQEGENNDKFFTHPKSARALAAYLFAHNHLFYLMELSTALLLLLLSLCEAPAVPALRLGIYVHATLELFALMVVVFELCMKLRWLGLHTFIRHKRTMVKTSVLAVQFIEAIVVLVRQTSHMRVTRALRCIFLVDCRYCGGVRRNLRQIFQSLPPFMDILLLLLFFMIIFAILGFYLFSPNPSDPYFSTLESSIVSLFVLLTTANFPDVMMPSYSRNPWSCVFFIVYLSIELYFIMNLLLAVVFDTFNDIEKRKFKSLLLHKRTAIQHAYRLLISQRRPAGISYRQFEGLMRFYKPRMSAGERYLTFKALNQSNTPLLSLKDFYDIYEVADLKWKAKRNKEHWFDELPRTAFLIFKGINILVKSKAFQYFMYLVVAVNGLWVLVETFMLKGGNFFSKHVPWSYLVFLTIYGVELFLKVAGLGPVEYLSSGWNLFDFSVTAFAFLGLLALAFNMEPFYFIVVLRPLQLLRLFKLKKRYRNVLDTMFELLPRMARHFPVGEPGWGHASPPVSSVGLRSRAAGGGGLSCLAPGHPVPLTLLPSLGLTLLIFYYSFAIVGMEFFCGILYPNCCNSSTVADAYRWLNHTVGNRTIVEDGYYYLNNFDNILNSFVTLFELTVVNNWYIIMEGVTSQTSHWSRLYFMTFYIVTMVVMTIIVAFILEAFVFRMNYNRKNQDSEVDGGITVEKEVSKDELLAVLKLYREARGASSDTPRLLKILSQMEKNEQNAVVFLGRRSRTKSDLSLKMYQEEIQEWYEEHARKEEEQQQQLSNSSVPTTQQLPGSRQRSQTIT</sequence>
<evidence type="ECO:0000256" key="14">
    <source>
        <dbReference type="ARBA" id="ARBA00023054"/>
    </source>
</evidence>
<feature type="transmembrane region" description="Helical" evidence="25">
    <location>
        <begin position="712"/>
        <end position="736"/>
    </location>
</feature>
<dbReference type="GO" id="GO:0042802">
    <property type="term" value="F:identical protein binding"/>
    <property type="evidence" value="ECO:0007669"/>
    <property type="project" value="UniProtKB-ARBA"/>
</dbReference>
<evidence type="ECO:0000256" key="19">
    <source>
        <dbReference type="ARBA" id="ARBA00044615"/>
    </source>
</evidence>
<evidence type="ECO:0000256" key="8">
    <source>
        <dbReference type="ARBA" id="ARBA00022692"/>
    </source>
</evidence>
<keyword evidence="7" id="KW-0107">Calcium channel</keyword>
<keyword evidence="14" id="KW-0175">Coiled coil</keyword>
<dbReference type="GO" id="GO:0034702">
    <property type="term" value="C:monoatomic ion channel complex"/>
    <property type="evidence" value="ECO:0007669"/>
    <property type="project" value="UniProtKB-KW"/>
</dbReference>
<dbReference type="GO" id="GO:0031901">
    <property type="term" value="C:early endosome membrane"/>
    <property type="evidence" value="ECO:0007669"/>
    <property type="project" value="UniProtKB-SubCell"/>
</dbReference>
<dbReference type="GO" id="GO:0005248">
    <property type="term" value="F:voltage-gated sodium channel activity"/>
    <property type="evidence" value="ECO:0007669"/>
    <property type="project" value="UniProtKB-ARBA"/>
</dbReference>
<keyword evidence="8 25" id="KW-0812">Transmembrane</keyword>
<evidence type="ECO:0000256" key="9">
    <source>
        <dbReference type="ARBA" id="ARBA00022737"/>
    </source>
</evidence>
<feature type="transmembrane region" description="Helical" evidence="25">
    <location>
        <begin position="572"/>
        <end position="590"/>
    </location>
</feature>
<keyword evidence="18" id="KW-0407">Ion channel</keyword>
<evidence type="ECO:0000256" key="15">
    <source>
        <dbReference type="ARBA" id="ARBA00023065"/>
    </source>
</evidence>
<keyword evidence="6" id="KW-0109">Calcium transport</keyword>
<feature type="domain" description="Ion transport" evidence="26">
    <location>
        <begin position="709"/>
        <end position="832"/>
    </location>
</feature>
<comment type="subcellular location">
    <subcellularLocation>
        <location evidence="3">Early endosome membrane</location>
        <topology evidence="3">Multi-pass membrane protein</topology>
    </subcellularLocation>
    <subcellularLocation>
        <location evidence="1">Lysosome membrane</location>
        <topology evidence="1">Multi-pass membrane protein</topology>
    </subcellularLocation>
    <subcellularLocation>
        <location evidence="2">Recycling endosome membrane</location>
        <topology evidence="2">Multi-pass membrane protein</topology>
    </subcellularLocation>
</comment>
<feature type="domain" description="Ion transport" evidence="26">
    <location>
        <begin position="536"/>
        <end position="662"/>
    </location>
</feature>
<dbReference type="GO" id="GO:0005262">
    <property type="term" value="F:calcium channel activity"/>
    <property type="evidence" value="ECO:0007669"/>
    <property type="project" value="UniProtKB-KW"/>
</dbReference>
<organism evidence="27 28">
    <name type="scientific">Pteropus vampyrus</name>
    <name type="common">Large flying fox</name>
    <dbReference type="NCBI Taxonomy" id="132908"/>
    <lineage>
        <taxon>Eukaryota</taxon>
        <taxon>Metazoa</taxon>
        <taxon>Chordata</taxon>
        <taxon>Craniata</taxon>
        <taxon>Vertebrata</taxon>
        <taxon>Euteleostomi</taxon>
        <taxon>Mammalia</taxon>
        <taxon>Eutheria</taxon>
        <taxon>Laurasiatheria</taxon>
        <taxon>Chiroptera</taxon>
        <taxon>Yinpterochiroptera</taxon>
        <taxon>Pteropodoidea</taxon>
        <taxon>Pteropodidae</taxon>
        <taxon>Pteropodinae</taxon>
        <taxon>Pteropus</taxon>
    </lineage>
</organism>
<evidence type="ECO:0000256" key="3">
    <source>
        <dbReference type="ARBA" id="ARBA00004520"/>
    </source>
</evidence>
<dbReference type="PANTHER" id="PTHR46474">
    <property type="entry name" value="TWO PORE CALCIUM CHANNEL PROTEIN 1"/>
    <property type="match status" value="1"/>
</dbReference>
<dbReference type="GO" id="GO:0075509">
    <property type="term" value="P:endocytosis involved in viral entry into host cell"/>
    <property type="evidence" value="ECO:0007669"/>
    <property type="project" value="UniProtKB-ARBA"/>
</dbReference>
<evidence type="ECO:0000256" key="23">
    <source>
        <dbReference type="ARBA" id="ARBA00081391"/>
    </source>
</evidence>
<evidence type="ECO:0000256" key="24">
    <source>
        <dbReference type="SAM" id="MobiDB-lite"/>
    </source>
</evidence>
<feature type="transmembrane region" description="Helical" evidence="25">
    <location>
        <begin position="808"/>
        <end position="833"/>
    </location>
</feature>
<evidence type="ECO:0000256" key="7">
    <source>
        <dbReference type="ARBA" id="ARBA00022673"/>
    </source>
</evidence>
<dbReference type="Gene3D" id="1.10.287.70">
    <property type="match status" value="2"/>
</dbReference>
<dbReference type="GO" id="GO:0055038">
    <property type="term" value="C:recycling endosome membrane"/>
    <property type="evidence" value="ECO:0007669"/>
    <property type="project" value="UniProtKB-SubCell"/>
</dbReference>
<proteinExistence type="inferred from homology"/>
<dbReference type="GO" id="GO:0015280">
    <property type="term" value="F:ligand-gated sodium channel activity"/>
    <property type="evidence" value="ECO:0007669"/>
    <property type="project" value="UniProtKB-ARBA"/>
</dbReference>
<feature type="transmembrane region" description="Helical" evidence="25">
    <location>
        <begin position="330"/>
        <end position="349"/>
    </location>
</feature>
<evidence type="ECO:0000256" key="13">
    <source>
        <dbReference type="ARBA" id="ARBA00022989"/>
    </source>
</evidence>
<gene>
    <name evidence="28" type="primary">TPCN1</name>
</gene>
<feature type="compositionally biased region" description="Polar residues" evidence="24">
    <location>
        <begin position="142"/>
        <end position="158"/>
    </location>
</feature>
<dbReference type="FunFam" id="1.10.287.70:FF:000071">
    <property type="entry name" value="Two pore calcium channel protein 1"/>
    <property type="match status" value="1"/>
</dbReference>
<evidence type="ECO:0000256" key="16">
    <source>
        <dbReference type="ARBA" id="ARBA00023136"/>
    </source>
</evidence>
<comment type="similarity">
    <text evidence="4">Belongs to the calcium channel alpha-1 subunit (TC 1.A.1.11) family. Two pore calcium channel subfamily.</text>
</comment>
<keyword evidence="13 25" id="KW-1133">Transmembrane helix</keyword>
<comment type="function">
    <text evidence="21">Intracellular channel initially characterized as a non-selective Ca(2+)-permeable channel activated by NAADP (nicotinic acid adenine dinucleotide phosphate), it is also a voltage-gated highly-selective Na(+) channel activated directly by PI(3,5)P2 (phosphatidylinositol 3,5-bisphosphate) that senses pH changes and confers electrical excitability to organelles. Localizes to the early and recycling endosomes membranes where it plays a role in the uptake and processing of proteins and regulates organellar membrane excitability, membrane trafficking and pH homeostasis. Ion selectivity is not fixed but rather agonist-dependent and under defined ionic conditions, can be readily activated by both NAADP and PI(3,5)P2. Required for mTOR-dependent nutrient sensing.</text>
</comment>
<evidence type="ECO:0000256" key="2">
    <source>
        <dbReference type="ARBA" id="ARBA00004195"/>
    </source>
</evidence>
<evidence type="ECO:0000256" key="1">
    <source>
        <dbReference type="ARBA" id="ARBA00004155"/>
    </source>
</evidence>
<dbReference type="GO" id="GO:0005765">
    <property type="term" value="C:lysosomal membrane"/>
    <property type="evidence" value="ECO:0007669"/>
    <property type="project" value="UniProtKB-SubCell"/>
</dbReference>
<dbReference type="GO" id="GO:0022832">
    <property type="term" value="F:voltage-gated channel activity"/>
    <property type="evidence" value="ECO:0007669"/>
    <property type="project" value="InterPro"/>
</dbReference>
<dbReference type="CTD" id="53373"/>
<evidence type="ECO:0000256" key="21">
    <source>
        <dbReference type="ARBA" id="ARBA00058420"/>
    </source>
</evidence>
<evidence type="ECO:0000256" key="22">
    <source>
        <dbReference type="ARBA" id="ARBA00066252"/>
    </source>
</evidence>
<dbReference type="GeneID" id="105289240"/>
<evidence type="ECO:0000256" key="12">
    <source>
        <dbReference type="ARBA" id="ARBA00022882"/>
    </source>
</evidence>
<evidence type="ECO:0000256" key="6">
    <source>
        <dbReference type="ARBA" id="ARBA00022568"/>
    </source>
</evidence>
<accession>A0A6P6C9J2</accession>
<keyword evidence="5" id="KW-0813">Transport</keyword>
<evidence type="ECO:0000256" key="11">
    <source>
        <dbReference type="ARBA" id="ARBA00022837"/>
    </source>
</evidence>
<keyword evidence="9" id="KW-0677">Repeat</keyword>
<dbReference type="Gene3D" id="1.20.120.350">
    <property type="entry name" value="Voltage-gated potassium channels. Chain C"/>
    <property type="match status" value="1"/>
</dbReference>
<dbReference type="GO" id="GO:0036019">
    <property type="term" value="C:endolysosome"/>
    <property type="evidence" value="ECO:0007669"/>
    <property type="project" value="UniProtKB-ARBA"/>
</dbReference>
<dbReference type="Pfam" id="PF00520">
    <property type="entry name" value="Ion_trans"/>
    <property type="match status" value="3"/>
</dbReference>
<feature type="transmembrane region" description="Helical" evidence="25">
    <location>
        <begin position="356"/>
        <end position="375"/>
    </location>
</feature>
<evidence type="ECO:0000256" key="25">
    <source>
        <dbReference type="SAM" id="Phobius"/>
    </source>
</evidence>
<evidence type="ECO:0000256" key="17">
    <source>
        <dbReference type="ARBA" id="ARBA00023228"/>
    </source>
</evidence>
<feature type="compositionally biased region" description="Polar residues" evidence="24">
    <location>
        <begin position="937"/>
        <end position="959"/>
    </location>
</feature>
<comment type="subunit">
    <text evidence="22">Dimer. Interacts with MTOR; the interaction is required for TPCN1 ATP sensitivity. Interacts with STX7, STX8 and STX12. Interacts with JPT2. Found in a complex with LSM12, TPCN1 and TPCN2.</text>
</comment>
<comment type="catalytic activity">
    <reaction evidence="19">
        <text>Ca(2+)(in) = Ca(2+)(out)</text>
        <dbReference type="Rhea" id="RHEA:29671"/>
        <dbReference type="ChEBI" id="CHEBI:29108"/>
    </reaction>
    <physiologicalReaction direction="right-to-left" evidence="19">
        <dbReference type="Rhea" id="RHEA:29673"/>
    </physiologicalReaction>
</comment>
<evidence type="ECO:0000256" key="20">
    <source>
        <dbReference type="ARBA" id="ARBA00051945"/>
    </source>
</evidence>
<keyword evidence="12" id="KW-0851">Voltage-gated channel</keyword>
<dbReference type="FunFam" id="1.20.120.350:FF:000031">
    <property type="entry name" value="Two pore calcium channel protein 1"/>
    <property type="match status" value="1"/>
</dbReference>
<dbReference type="InterPro" id="IPR005821">
    <property type="entry name" value="Ion_trans_dom"/>
</dbReference>
<dbReference type="RefSeq" id="XP_023384003.1">
    <property type="nucleotide sequence ID" value="XM_023528235.1"/>
</dbReference>
<feature type="transmembrane region" description="Helical" evidence="25">
    <location>
        <begin position="230"/>
        <end position="248"/>
    </location>
</feature>
<keyword evidence="17" id="KW-0458">Lysosome</keyword>
<dbReference type="SUPFAM" id="SSF81324">
    <property type="entry name" value="Voltage-gated potassium channels"/>
    <property type="match status" value="2"/>
</dbReference>
<protein>
    <recommendedName>
        <fullName evidence="23">Voltage-dependent calcium channel protein TPC1</fullName>
    </recommendedName>
</protein>
<dbReference type="FunFam" id="1.10.287.70:FF:000062">
    <property type="entry name" value="Two pore calcium channel protein 1"/>
    <property type="match status" value="1"/>
</dbReference>